<evidence type="ECO:0000313" key="1">
    <source>
        <dbReference type="EMBL" id="EHO63795.1"/>
    </source>
</evidence>
<organism evidence="1 2">
    <name type="scientific">Dialister succinatiphilus YIT 11850</name>
    <dbReference type="NCBI Taxonomy" id="742743"/>
    <lineage>
        <taxon>Bacteria</taxon>
        <taxon>Bacillati</taxon>
        <taxon>Bacillota</taxon>
        <taxon>Negativicutes</taxon>
        <taxon>Veillonellales</taxon>
        <taxon>Veillonellaceae</taxon>
        <taxon>Dialister</taxon>
    </lineage>
</organism>
<dbReference type="STRING" id="742743.HMPREF9453_00266"/>
<comment type="caution">
    <text evidence="1">The sequence shown here is derived from an EMBL/GenBank/DDBJ whole genome shotgun (WGS) entry which is preliminary data.</text>
</comment>
<evidence type="ECO:0000313" key="2">
    <source>
        <dbReference type="Proteomes" id="UP000003277"/>
    </source>
</evidence>
<reference evidence="1 2" key="1">
    <citation type="submission" date="2011-11" db="EMBL/GenBank/DDBJ databases">
        <title>The Genome Sequence of Dialister succinatiphilus YIT 11850.</title>
        <authorList>
            <consortium name="The Broad Institute Genome Sequencing Platform"/>
            <person name="Earl A."/>
            <person name="Ward D."/>
            <person name="Feldgarden M."/>
            <person name="Gevers D."/>
            <person name="Morotomi M."/>
            <person name="Young S.K."/>
            <person name="Zeng Q."/>
            <person name="Gargeya S."/>
            <person name="Fitzgerald M."/>
            <person name="Haas B."/>
            <person name="Abouelleil A."/>
            <person name="Alvarado L."/>
            <person name="Arachchi H.M."/>
            <person name="Berlin A."/>
            <person name="Brown A."/>
            <person name="Chapman S.B."/>
            <person name="Dunbar C."/>
            <person name="Gearin G."/>
            <person name="Goldberg J."/>
            <person name="Griggs A."/>
            <person name="Gujja S."/>
            <person name="Heiman D."/>
            <person name="Howarth C."/>
            <person name="Lui A."/>
            <person name="MacDonald P.J.P."/>
            <person name="Montmayeur A."/>
            <person name="Murphy C."/>
            <person name="Neiman D."/>
            <person name="Pearson M."/>
            <person name="Priest M."/>
            <person name="Roberts A."/>
            <person name="Saif S."/>
            <person name="Shea T."/>
            <person name="Sisk P."/>
            <person name="Stolte C."/>
            <person name="Sykes S."/>
            <person name="Wortman J."/>
            <person name="Nusbaum C."/>
            <person name="Birren B."/>
        </authorList>
    </citation>
    <scope>NUCLEOTIDE SEQUENCE [LARGE SCALE GENOMIC DNA]</scope>
    <source>
        <strain evidence="1 2">YIT 11850</strain>
    </source>
</reference>
<name>H1CY28_9FIRM</name>
<proteinExistence type="predicted"/>
<accession>H1CY28</accession>
<dbReference type="HOGENOM" id="CLU_1560500_0_0_9"/>
<keyword evidence="2" id="KW-1185">Reference proteome</keyword>
<dbReference type="EMBL" id="ADLT01000008">
    <property type="protein sequence ID" value="EHO63795.1"/>
    <property type="molecule type" value="Genomic_DNA"/>
</dbReference>
<protein>
    <submittedName>
        <fullName evidence="1">Uncharacterized protein</fullName>
    </submittedName>
</protein>
<gene>
    <name evidence="1" type="ORF">HMPREF9453_00266</name>
</gene>
<sequence length="171" mass="18760">MEMKEKRLLQVYAFFKGDSKPSFLLQKAASSLSGEGVDLSLTLAGDMEERSVEGGREGSILAFFDTPEKAGRFAFSAGRAGGKGLSLYGGTPFGISLAEANVLSFFQKEEFHSALIYTADWAFPIISDRDLEKRGAPFLLSLYRGLMLYAAGKEDTLLGAMDRGRRLPERR</sequence>
<dbReference type="Proteomes" id="UP000003277">
    <property type="component" value="Unassembled WGS sequence"/>
</dbReference>
<dbReference type="PATRIC" id="fig|742743.3.peg.270"/>
<dbReference type="AlphaFoldDB" id="H1CY28"/>